<dbReference type="AlphaFoldDB" id="A0AAD9XFL6"/>
<comment type="caution">
    <text evidence="3">The sequence shown here is derived from an EMBL/GenBank/DDBJ whole genome shotgun (WGS) entry which is preliminary data.</text>
</comment>
<dbReference type="EMBL" id="JANJYI010000002">
    <property type="protein sequence ID" value="KAK2658148.1"/>
    <property type="molecule type" value="Genomic_DNA"/>
</dbReference>
<proteinExistence type="predicted"/>
<protein>
    <recommendedName>
        <fullName evidence="2">DUF1985 domain-containing protein</fullName>
    </recommendedName>
</protein>
<feature type="domain" description="DUF1985" evidence="2">
    <location>
        <begin position="25"/>
        <end position="144"/>
    </location>
</feature>
<name>A0AAD9XFL6_9ROSI</name>
<accession>A0AAD9XFL6</accession>
<dbReference type="Pfam" id="PF09331">
    <property type="entry name" value="DUF1985"/>
    <property type="match status" value="1"/>
</dbReference>
<gene>
    <name evidence="3" type="ORF">Ddye_004681</name>
</gene>
<organism evidence="3 4">
    <name type="scientific">Dipteronia dyeriana</name>
    <dbReference type="NCBI Taxonomy" id="168575"/>
    <lineage>
        <taxon>Eukaryota</taxon>
        <taxon>Viridiplantae</taxon>
        <taxon>Streptophyta</taxon>
        <taxon>Embryophyta</taxon>
        <taxon>Tracheophyta</taxon>
        <taxon>Spermatophyta</taxon>
        <taxon>Magnoliopsida</taxon>
        <taxon>eudicotyledons</taxon>
        <taxon>Gunneridae</taxon>
        <taxon>Pentapetalae</taxon>
        <taxon>rosids</taxon>
        <taxon>malvids</taxon>
        <taxon>Sapindales</taxon>
        <taxon>Sapindaceae</taxon>
        <taxon>Hippocastanoideae</taxon>
        <taxon>Acereae</taxon>
        <taxon>Dipteronia</taxon>
    </lineage>
</organism>
<dbReference type="InterPro" id="IPR015410">
    <property type="entry name" value="DUF1985"/>
</dbReference>
<sequence>MHREMKFSSSIVHRLRMHELHHDGSKDEILFILGQHSVRFFKVEFCLIIKLKLRVIPDSTRHEMVENGIHQWYFSGQDEVEYEQLRAILQISRFEQQYNAIKLCLLYMLNWKLIWLDEREIIPVLQIRLVEDLDTFDVFLWGAHEYMQSLFGFKHVLDGRLFEKTELLPIATKRGEWYYKGIVKRGNLYNVEDSVHISVSETEHHTTARTSDTKGSKPDGCKGTLERHRRFDLGCLEIHLNMIHEVFEAIEWRYRTGYRDSTNGVTVSSRFTRVVTHHVDRLVLSMDIHNTHLTTAALSK</sequence>
<keyword evidence="4" id="KW-1185">Reference proteome</keyword>
<evidence type="ECO:0000259" key="2">
    <source>
        <dbReference type="Pfam" id="PF09331"/>
    </source>
</evidence>
<dbReference type="PANTHER" id="PTHR48449">
    <property type="entry name" value="DUF1985 DOMAIN-CONTAINING PROTEIN"/>
    <property type="match status" value="1"/>
</dbReference>
<evidence type="ECO:0000256" key="1">
    <source>
        <dbReference type="SAM" id="MobiDB-lite"/>
    </source>
</evidence>
<dbReference type="PANTHER" id="PTHR48449:SF1">
    <property type="entry name" value="DUF1985 DOMAIN-CONTAINING PROTEIN"/>
    <property type="match status" value="1"/>
</dbReference>
<reference evidence="3" key="1">
    <citation type="journal article" date="2023" name="Plant J.">
        <title>Genome sequences and population genomics provide insights into the demographic history, inbreeding, and mutation load of two 'living fossil' tree species of Dipteronia.</title>
        <authorList>
            <person name="Feng Y."/>
            <person name="Comes H.P."/>
            <person name="Chen J."/>
            <person name="Zhu S."/>
            <person name="Lu R."/>
            <person name="Zhang X."/>
            <person name="Li P."/>
            <person name="Qiu J."/>
            <person name="Olsen K.M."/>
            <person name="Qiu Y."/>
        </authorList>
    </citation>
    <scope>NUCLEOTIDE SEQUENCE</scope>
    <source>
        <strain evidence="3">KIB01</strain>
    </source>
</reference>
<evidence type="ECO:0000313" key="4">
    <source>
        <dbReference type="Proteomes" id="UP001280121"/>
    </source>
</evidence>
<dbReference type="Proteomes" id="UP001280121">
    <property type="component" value="Unassembled WGS sequence"/>
</dbReference>
<feature type="region of interest" description="Disordered" evidence="1">
    <location>
        <begin position="202"/>
        <end position="221"/>
    </location>
</feature>
<evidence type="ECO:0000313" key="3">
    <source>
        <dbReference type="EMBL" id="KAK2658148.1"/>
    </source>
</evidence>